<evidence type="ECO:0000313" key="2">
    <source>
        <dbReference type="Proteomes" id="UP000663629"/>
    </source>
</evidence>
<dbReference type="InterPro" id="IPR012667">
    <property type="entry name" value="CbtB_put"/>
</dbReference>
<evidence type="ECO:0000313" key="1">
    <source>
        <dbReference type="EMBL" id="QRZ13335.1"/>
    </source>
</evidence>
<keyword evidence="2" id="KW-1185">Reference proteome</keyword>
<reference evidence="1 2" key="1">
    <citation type="submission" date="2021-02" db="EMBL/GenBank/DDBJ databases">
        <title>Paracoccus methylovroum sp.nov., a new methanol and methylamine utilizing methylotrophic denitrifer.</title>
        <authorList>
            <person name="Timsy T."/>
            <person name="Behrendt U."/>
            <person name="Ulrich A."/>
            <person name="Spanner T."/>
            <person name="Foesel B.U."/>
            <person name="Horn M.A."/>
            <person name="Kolb S."/>
        </authorList>
    </citation>
    <scope>NUCLEOTIDE SEQUENCE [LARGE SCALE GENOMIC DNA]</scope>
    <source>
        <strain evidence="1 2">H4-D09</strain>
    </source>
</reference>
<organism evidence="1 2">
    <name type="scientific">Paracoccus methylovorus</name>
    <dbReference type="NCBI Taxonomy" id="2812658"/>
    <lineage>
        <taxon>Bacteria</taxon>
        <taxon>Pseudomonadati</taxon>
        <taxon>Pseudomonadota</taxon>
        <taxon>Alphaproteobacteria</taxon>
        <taxon>Rhodobacterales</taxon>
        <taxon>Paracoccaceae</taxon>
        <taxon>Paracoccus</taxon>
    </lineage>
</organism>
<dbReference type="Pfam" id="PF09489">
    <property type="entry name" value="CbtB"/>
    <property type="match status" value="1"/>
</dbReference>
<sequence>MTAKPMTATGVSRASVLFPAIAVFAIGFGLIFMAGLVQAETLHDAAHDVRHATGFPCH</sequence>
<dbReference type="RefSeq" id="WP_205294329.1">
    <property type="nucleotide sequence ID" value="NZ_CP070368.1"/>
</dbReference>
<accession>A0ABX7JGK7</accession>
<protein>
    <submittedName>
        <fullName evidence="1">CbtB-domain containing protein</fullName>
    </submittedName>
</protein>
<name>A0ABX7JGK7_9RHOB</name>
<gene>
    <name evidence="1" type="ORF">JWJ88_01340</name>
</gene>
<dbReference type="Proteomes" id="UP000663629">
    <property type="component" value="Chromosome 1"/>
</dbReference>
<proteinExistence type="predicted"/>
<dbReference type="EMBL" id="CP070368">
    <property type="protein sequence ID" value="QRZ13335.1"/>
    <property type="molecule type" value="Genomic_DNA"/>
</dbReference>